<name>N1PE73_DOTSN</name>
<dbReference type="STRING" id="675120.N1PE73"/>
<evidence type="ECO:0000259" key="2">
    <source>
        <dbReference type="Pfam" id="PF00583"/>
    </source>
</evidence>
<dbReference type="GO" id="GO:0016747">
    <property type="term" value="F:acyltransferase activity, transferring groups other than amino-acyl groups"/>
    <property type="evidence" value="ECO:0007669"/>
    <property type="project" value="InterPro"/>
</dbReference>
<dbReference type="OrthoDB" id="410198at2759"/>
<feature type="domain" description="N-acetyltransferase" evidence="2">
    <location>
        <begin position="181"/>
        <end position="239"/>
    </location>
</feature>
<reference evidence="4" key="1">
    <citation type="journal article" date="2012" name="PLoS Genet.">
        <title>The genomes of the fungal plant pathogens Cladosporium fulvum and Dothistroma septosporum reveal adaptation to different hosts and lifestyles but also signatures of common ancestry.</title>
        <authorList>
            <person name="de Wit P.J.G.M."/>
            <person name="van der Burgt A."/>
            <person name="Oekmen B."/>
            <person name="Stergiopoulos I."/>
            <person name="Abd-Elsalam K.A."/>
            <person name="Aerts A.L."/>
            <person name="Bahkali A.H."/>
            <person name="Beenen H.G."/>
            <person name="Chettri P."/>
            <person name="Cox M.P."/>
            <person name="Datema E."/>
            <person name="de Vries R.P."/>
            <person name="Dhillon B."/>
            <person name="Ganley A.R."/>
            <person name="Griffiths S.A."/>
            <person name="Guo Y."/>
            <person name="Hamelin R.C."/>
            <person name="Henrissat B."/>
            <person name="Kabir M.S."/>
            <person name="Jashni M.K."/>
            <person name="Kema G."/>
            <person name="Klaubauf S."/>
            <person name="Lapidus A."/>
            <person name="Levasseur A."/>
            <person name="Lindquist E."/>
            <person name="Mehrabi R."/>
            <person name="Ohm R.A."/>
            <person name="Owen T.J."/>
            <person name="Salamov A."/>
            <person name="Schwelm A."/>
            <person name="Schijlen E."/>
            <person name="Sun H."/>
            <person name="van den Burg H.A."/>
            <person name="van Ham R.C.H.J."/>
            <person name="Zhang S."/>
            <person name="Goodwin S.B."/>
            <person name="Grigoriev I.V."/>
            <person name="Collemare J."/>
            <person name="Bradshaw R.E."/>
        </authorList>
    </citation>
    <scope>NUCLEOTIDE SEQUENCE [LARGE SCALE GENOMIC DNA]</scope>
    <source>
        <strain evidence="4">NZE10 / CBS 128990</strain>
    </source>
</reference>
<dbReference type="EMBL" id="KB446543">
    <property type="protein sequence ID" value="EME40647.1"/>
    <property type="molecule type" value="Genomic_DNA"/>
</dbReference>
<keyword evidence="4" id="KW-1185">Reference proteome</keyword>
<dbReference type="eggNOG" id="ENOG502RXZ0">
    <property type="taxonomic scope" value="Eukaryota"/>
</dbReference>
<accession>N1PE73</accession>
<dbReference type="InterPro" id="IPR000182">
    <property type="entry name" value="GNAT_dom"/>
</dbReference>
<dbReference type="InterPro" id="IPR016181">
    <property type="entry name" value="Acyl_CoA_acyltransferase"/>
</dbReference>
<gene>
    <name evidence="3" type="ORF">DOTSEDRAFT_74255</name>
</gene>
<dbReference type="PANTHER" id="PTHR42791">
    <property type="entry name" value="GNAT FAMILY ACETYLTRANSFERASE"/>
    <property type="match status" value="1"/>
</dbReference>
<dbReference type="OMA" id="VMNVMIR"/>
<protein>
    <recommendedName>
        <fullName evidence="2">N-acetyltransferase domain-containing protein</fullName>
    </recommendedName>
</protein>
<feature type="region of interest" description="Disordered" evidence="1">
    <location>
        <begin position="262"/>
        <end position="284"/>
    </location>
</feature>
<organism evidence="3 4">
    <name type="scientific">Dothistroma septosporum (strain NZE10 / CBS 128990)</name>
    <name type="common">Red band needle blight fungus</name>
    <name type="synonym">Mycosphaerella pini</name>
    <dbReference type="NCBI Taxonomy" id="675120"/>
    <lineage>
        <taxon>Eukaryota</taxon>
        <taxon>Fungi</taxon>
        <taxon>Dikarya</taxon>
        <taxon>Ascomycota</taxon>
        <taxon>Pezizomycotina</taxon>
        <taxon>Dothideomycetes</taxon>
        <taxon>Dothideomycetidae</taxon>
        <taxon>Mycosphaerellales</taxon>
        <taxon>Mycosphaerellaceae</taxon>
        <taxon>Dothistroma</taxon>
    </lineage>
</organism>
<dbReference type="SUPFAM" id="SSF55729">
    <property type="entry name" value="Acyl-CoA N-acyltransferases (Nat)"/>
    <property type="match status" value="1"/>
</dbReference>
<proteinExistence type="predicted"/>
<dbReference type="CDD" id="cd04301">
    <property type="entry name" value="NAT_SF"/>
    <property type="match status" value="1"/>
</dbReference>
<reference evidence="3 4" key="2">
    <citation type="journal article" date="2012" name="PLoS Pathog.">
        <title>Diverse lifestyles and strategies of plant pathogenesis encoded in the genomes of eighteen Dothideomycetes fungi.</title>
        <authorList>
            <person name="Ohm R.A."/>
            <person name="Feau N."/>
            <person name="Henrissat B."/>
            <person name="Schoch C.L."/>
            <person name="Horwitz B.A."/>
            <person name="Barry K.W."/>
            <person name="Condon B.J."/>
            <person name="Copeland A.C."/>
            <person name="Dhillon B."/>
            <person name="Glaser F."/>
            <person name="Hesse C.N."/>
            <person name="Kosti I."/>
            <person name="LaButti K."/>
            <person name="Lindquist E.A."/>
            <person name="Lucas S."/>
            <person name="Salamov A.A."/>
            <person name="Bradshaw R.E."/>
            <person name="Ciuffetti L."/>
            <person name="Hamelin R.C."/>
            <person name="Kema G.H.J."/>
            <person name="Lawrence C."/>
            <person name="Scott J.A."/>
            <person name="Spatafora J.W."/>
            <person name="Turgeon B.G."/>
            <person name="de Wit P.J.G.M."/>
            <person name="Zhong S."/>
            <person name="Goodwin S.B."/>
            <person name="Grigoriev I.V."/>
        </authorList>
    </citation>
    <scope>NUCLEOTIDE SEQUENCE [LARGE SCALE GENOMIC DNA]</scope>
    <source>
        <strain evidence="4">NZE10 / CBS 128990</strain>
    </source>
</reference>
<dbReference type="InterPro" id="IPR052523">
    <property type="entry name" value="Trichothecene_AcTrans"/>
</dbReference>
<dbReference type="Pfam" id="PF00583">
    <property type="entry name" value="Acetyltransf_1"/>
    <property type="match status" value="1"/>
</dbReference>
<evidence type="ECO:0000313" key="3">
    <source>
        <dbReference type="EMBL" id="EME40647.1"/>
    </source>
</evidence>
<dbReference type="PANTHER" id="PTHR42791:SF1">
    <property type="entry name" value="N-ACETYLTRANSFERASE DOMAIN-CONTAINING PROTEIN"/>
    <property type="match status" value="1"/>
</dbReference>
<dbReference type="Proteomes" id="UP000016933">
    <property type="component" value="Unassembled WGS sequence"/>
</dbReference>
<dbReference type="AlphaFoldDB" id="N1PE73"/>
<sequence>MEQPISATVAVNAEERTLNRIAIDVGASKSSVATVEIVGNHPTKTATTGGDDVRVLTVNEYKKAGYSLALSFWEDHSSRYFIDTPDTAHWSEQQKWDLHLRMMEYITYAHLLKGLVVSAGPDYDCVALWMPPSQNMDDYITLLRSGMWRLSYQLSPLGRDRFFNEFLPLLNHTKASVLGPRDQDSWYLVYIGTKPSGRGKGYARKAIEYVTKMADQDGKACYLESSNEVNRMIYGKMGFVLKKEIWLQREKENVGLDIMVREPVGTEERERERESDADSGVDVK</sequence>
<feature type="compositionally biased region" description="Basic and acidic residues" evidence="1">
    <location>
        <begin position="264"/>
        <end position="284"/>
    </location>
</feature>
<evidence type="ECO:0000256" key="1">
    <source>
        <dbReference type="SAM" id="MobiDB-lite"/>
    </source>
</evidence>
<evidence type="ECO:0000313" key="4">
    <source>
        <dbReference type="Proteomes" id="UP000016933"/>
    </source>
</evidence>
<dbReference type="Gene3D" id="3.40.630.30">
    <property type="match status" value="1"/>
</dbReference>
<dbReference type="HOGENOM" id="CLU_063930_0_0_1"/>